<evidence type="ECO:0000313" key="3">
    <source>
        <dbReference type="Proteomes" id="UP001151760"/>
    </source>
</evidence>
<sequence length="226" mass="25325">MVNIAHWIFLRETKTALDPTPLNWYRQLHLVLSTEDKKITIKHPIPAASHLQPTWTSSILLRQLQHHAALVKGPKGRTTSYVFKQAEPELLQTEREFSHLHAGRKHEETLPKKYAIILHFIAINSRNSGPEKLKINDKALREGHGERGKGKMGYAPNNAPFSPKPKTPPPPKKDNPAKDAICHQFGKCGVLREVKAKPWALEAVRGDGPLFSSSSNVNLSFKLPIG</sequence>
<proteinExistence type="predicted"/>
<reference evidence="2" key="1">
    <citation type="journal article" date="2022" name="Int. J. Mol. Sci.">
        <title>Draft Genome of Tanacetum Coccineum: Genomic Comparison of Closely Related Tanacetum-Family Plants.</title>
        <authorList>
            <person name="Yamashiro T."/>
            <person name="Shiraishi A."/>
            <person name="Nakayama K."/>
            <person name="Satake H."/>
        </authorList>
    </citation>
    <scope>NUCLEOTIDE SEQUENCE</scope>
</reference>
<feature type="region of interest" description="Disordered" evidence="1">
    <location>
        <begin position="143"/>
        <end position="179"/>
    </location>
</feature>
<gene>
    <name evidence="2" type="ORF">Tco_1068208</name>
</gene>
<keyword evidence="3" id="KW-1185">Reference proteome</keyword>
<protein>
    <submittedName>
        <fullName evidence="2">Uncharacterized protein</fullName>
    </submittedName>
</protein>
<reference evidence="2" key="2">
    <citation type="submission" date="2022-01" db="EMBL/GenBank/DDBJ databases">
        <authorList>
            <person name="Yamashiro T."/>
            <person name="Shiraishi A."/>
            <person name="Satake H."/>
            <person name="Nakayama K."/>
        </authorList>
    </citation>
    <scope>NUCLEOTIDE SEQUENCE</scope>
</reference>
<dbReference type="EMBL" id="BQNB010019551">
    <property type="protein sequence ID" value="GJT86491.1"/>
    <property type="molecule type" value="Genomic_DNA"/>
</dbReference>
<evidence type="ECO:0000313" key="2">
    <source>
        <dbReference type="EMBL" id="GJT86491.1"/>
    </source>
</evidence>
<comment type="caution">
    <text evidence="2">The sequence shown here is derived from an EMBL/GenBank/DDBJ whole genome shotgun (WGS) entry which is preliminary data.</text>
</comment>
<dbReference type="Proteomes" id="UP001151760">
    <property type="component" value="Unassembled WGS sequence"/>
</dbReference>
<organism evidence="2 3">
    <name type="scientific">Tanacetum coccineum</name>
    <dbReference type="NCBI Taxonomy" id="301880"/>
    <lineage>
        <taxon>Eukaryota</taxon>
        <taxon>Viridiplantae</taxon>
        <taxon>Streptophyta</taxon>
        <taxon>Embryophyta</taxon>
        <taxon>Tracheophyta</taxon>
        <taxon>Spermatophyta</taxon>
        <taxon>Magnoliopsida</taxon>
        <taxon>eudicotyledons</taxon>
        <taxon>Gunneridae</taxon>
        <taxon>Pentapetalae</taxon>
        <taxon>asterids</taxon>
        <taxon>campanulids</taxon>
        <taxon>Asterales</taxon>
        <taxon>Asteraceae</taxon>
        <taxon>Asteroideae</taxon>
        <taxon>Anthemideae</taxon>
        <taxon>Anthemidinae</taxon>
        <taxon>Tanacetum</taxon>
    </lineage>
</organism>
<accession>A0ABQ5HF43</accession>
<evidence type="ECO:0000256" key="1">
    <source>
        <dbReference type="SAM" id="MobiDB-lite"/>
    </source>
</evidence>
<name>A0ABQ5HF43_9ASTR</name>